<dbReference type="GO" id="GO:0005886">
    <property type="term" value="C:plasma membrane"/>
    <property type="evidence" value="ECO:0007669"/>
    <property type="project" value="TreeGrafter"/>
</dbReference>
<keyword evidence="1" id="KW-0812">Transmembrane</keyword>
<dbReference type="PANTHER" id="PTHR12625:SF1">
    <property type="entry name" value="LIMB REGION 1 PROTEIN HOMOLOG"/>
    <property type="match status" value="1"/>
</dbReference>
<proteinExistence type="predicted"/>
<name>A0A8C0Y5A6_CASCN</name>
<reference evidence="2" key="1">
    <citation type="submission" date="2023-09" db="UniProtKB">
        <authorList>
            <consortium name="Ensembl"/>
        </authorList>
    </citation>
    <scope>IDENTIFICATION</scope>
</reference>
<protein>
    <submittedName>
        <fullName evidence="2">Uncharacterized protein</fullName>
    </submittedName>
</protein>
<dbReference type="GO" id="GO:0007165">
    <property type="term" value="P:signal transduction"/>
    <property type="evidence" value="ECO:0007669"/>
    <property type="project" value="TreeGrafter"/>
</dbReference>
<dbReference type="GO" id="GO:0004888">
    <property type="term" value="F:transmembrane signaling receptor activity"/>
    <property type="evidence" value="ECO:0007669"/>
    <property type="project" value="TreeGrafter"/>
</dbReference>
<dbReference type="AlphaFoldDB" id="A0A8C0Y5A6"/>
<sequence>MEIPVSLSIRETQFKTTMRHYLTPIRMICFLLFAILYIASYFIITRYKRKSDEQEDEDAIVNRISYVF</sequence>
<dbReference type="Ensembl" id="ENSCCNT00000042012.1">
    <property type="protein sequence ID" value="ENSCCNP00000033506.1"/>
    <property type="gene ID" value="ENSCCNG00000031697.1"/>
</dbReference>
<keyword evidence="1" id="KW-0472">Membrane</keyword>
<evidence type="ECO:0000313" key="2">
    <source>
        <dbReference type="Ensembl" id="ENSCCNP00000033506.1"/>
    </source>
</evidence>
<evidence type="ECO:0000256" key="1">
    <source>
        <dbReference type="SAM" id="Phobius"/>
    </source>
</evidence>
<organism evidence="2">
    <name type="scientific">Castor canadensis</name>
    <name type="common">American beaver</name>
    <dbReference type="NCBI Taxonomy" id="51338"/>
    <lineage>
        <taxon>Eukaryota</taxon>
        <taxon>Metazoa</taxon>
        <taxon>Chordata</taxon>
        <taxon>Craniata</taxon>
        <taxon>Vertebrata</taxon>
        <taxon>Euteleostomi</taxon>
        <taxon>Mammalia</taxon>
        <taxon>Eutheria</taxon>
        <taxon>Euarchontoglires</taxon>
        <taxon>Glires</taxon>
        <taxon>Rodentia</taxon>
        <taxon>Castorimorpha</taxon>
        <taxon>Castoridae</taxon>
        <taxon>Castor</taxon>
    </lineage>
</organism>
<accession>A0A8C0Y5A6</accession>
<dbReference type="InterPro" id="IPR008075">
    <property type="entry name" value="LIMR"/>
</dbReference>
<keyword evidence="1" id="KW-1133">Transmembrane helix</keyword>
<feature type="transmembrane region" description="Helical" evidence="1">
    <location>
        <begin position="25"/>
        <end position="44"/>
    </location>
</feature>
<dbReference type="PANTHER" id="PTHR12625">
    <property type="entry name" value="LIPOCALIN-1 INTERACTING MEMBRANE RECEPTOR LIMR"/>
    <property type="match status" value="1"/>
</dbReference>